<dbReference type="InterPro" id="IPR035093">
    <property type="entry name" value="RelE/ParE_toxin_dom_sf"/>
</dbReference>
<reference evidence="1 2" key="1">
    <citation type="journal article" date="2015" name="Int. J. Syst. Evol. Microbiol.">
        <title>Youhaiella tibetensis gen. nov., sp. nov., isolated from subsurface sediment.</title>
        <authorList>
            <person name="Wang Y.X."/>
            <person name="Huang F.Q."/>
            <person name="Nogi Y."/>
            <person name="Pang S.J."/>
            <person name="Wang P.K."/>
            <person name="Lv J."/>
        </authorList>
    </citation>
    <scope>NUCLEOTIDE SEQUENCE [LARGE SCALE GENOMIC DNA]</scope>
    <source>
        <strain evidence="2">fig4</strain>
    </source>
</reference>
<evidence type="ECO:0000313" key="1">
    <source>
        <dbReference type="EMBL" id="QEE19853.1"/>
    </source>
</evidence>
<dbReference type="OrthoDB" id="595470at2"/>
<dbReference type="InterPro" id="IPR007712">
    <property type="entry name" value="RelE/ParE_toxin"/>
</dbReference>
<dbReference type="KEGG" id="yti:FNA67_06565"/>
<dbReference type="Pfam" id="PF05016">
    <property type="entry name" value="ParE_toxin"/>
    <property type="match status" value="1"/>
</dbReference>
<dbReference type="Proteomes" id="UP000321062">
    <property type="component" value="Chromosome"/>
</dbReference>
<sequence length="99" mass="11071">MKRKVQWSESALNDIKNQLIHIARDNRTAAIRVADILRETGDGLALFVSGRRSRGDLLEKVVPGLPYVIVYHLDQSESMQVITITRVYHAAQNRSGGKG</sequence>
<dbReference type="AlphaFoldDB" id="A0A5B9DL16"/>
<protein>
    <submittedName>
        <fullName evidence="1">Type II toxin-antitoxin system RelE/ParE family toxin</fullName>
    </submittedName>
</protein>
<gene>
    <name evidence="1" type="ORF">FNA67_06565</name>
</gene>
<evidence type="ECO:0000313" key="2">
    <source>
        <dbReference type="Proteomes" id="UP000321062"/>
    </source>
</evidence>
<dbReference type="Gene3D" id="3.30.2310.20">
    <property type="entry name" value="RelE-like"/>
    <property type="match status" value="1"/>
</dbReference>
<keyword evidence="2" id="KW-1185">Reference proteome</keyword>
<organism evidence="1 2">
    <name type="scientific">Paradevosia tibetensis</name>
    <dbReference type="NCBI Taxonomy" id="1447062"/>
    <lineage>
        <taxon>Bacteria</taxon>
        <taxon>Pseudomonadati</taxon>
        <taxon>Pseudomonadota</taxon>
        <taxon>Alphaproteobacteria</taxon>
        <taxon>Hyphomicrobiales</taxon>
        <taxon>Devosiaceae</taxon>
        <taxon>Paradevosia</taxon>
    </lineage>
</organism>
<accession>A0A5B9DL16</accession>
<proteinExistence type="predicted"/>
<dbReference type="RefSeq" id="WP_147655463.1">
    <property type="nucleotide sequence ID" value="NZ_BMFM01000001.1"/>
</dbReference>
<name>A0A5B9DL16_9HYPH</name>
<dbReference type="EMBL" id="CP041690">
    <property type="protein sequence ID" value="QEE19853.1"/>
    <property type="molecule type" value="Genomic_DNA"/>
</dbReference>